<keyword evidence="3" id="KW-1185">Reference proteome</keyword>
<evidence type="ECO:0000313" key="3">
    <source>
        <dbReference type="Proteomes" id="UP001356427"/>
    </source>
</evidence>
<sequence length="67" mass="7480">MNRPYSSKCSAPPPVKPIQTTPTQLHFREERDGKKEETTMSRPSQLEVLNSERGLCCCSLPAGGFKQ</sequence>
<dbReference type="Proteomes" id="UP001356427">
    <property type="component" value="Unassembled WGS sequence"/>
</dbReference>
<comment type="caution">
    <text evidence="2">The sequence shown here is derived from an EMBL/GenBank/DDBJ whole genome shotgun (WGS) entry which is preliminary data.</text>
</comment>
<proteinExistence type="predicted"/>
<accession>A0AAN8R137</accession>
<gene>
    <name evidence="2" type="ORF">J4Q44_G00094680</name>
</gene>
<dbReference type="AlphaFoldDB" id="A0AAN8R137"/>
<organism evidence="2 3">
    <name type="scientific">Coregonus suidteri</name>
    <dbReference type="NCBI Taxonomy" id="861788"/>
    <lineage>
        <taxon>Eukaryota</taxon>
        <taxon>Metazoa</taxon>
        <taxon>Chordata</taxon>
        <taxon>Craniata</taxon>
        <taxon>Vertebrata</taxon>
        <taxon>Euteleostomi</taxon>
        <taxon>Actinopterygii</taxon>
        <taxon>Neopterygii</taxon>
        <taxon>Teleostei</taxon>
        <taxon>Protacanthopterygii</taxon>
        <taxon>Salmoniformes</taxon>
        <taxon>Salmonidae</taxon>
        <taxon>Coregoninae</taxon>
        <taxon>Coregonus</taxon>
    </lineage>
</organism>
<evidence type="ECO:0000313" key="2">
    <source>
        <dbReference type="EMBL" id="KAK6320361.1"/>
    </source>
</evidence>
<feature type="compositionally biased region" description="Basic and acidic residues" evidence="1">
    <location>
        <begin position="26"/>
        <end position="39"/>
    </location>
</feature>
<evidence type="ECO:0000256" key="1">
    <source>
        <dbReference type="SAM" id="MobiDB-lite"/>
    </source>
</evidence>
<dbReference type="EMBL" id="JAGTTL010000007">
    <property type="protein sequence ID" value="KAK6320361.1"/>
    <property type="molecule type" value="Genomic_DNA"/>
</dbReference>
<reference evidence="2 3" key="1">
    <citation type="submission" date="2021-04" db="EMBL/GenBank/DDBJ databases">
        <authorList>
            <person name="De Guttry C."/>
            <person name="Zahm M."/>
            <person name="Klopp C."/>
            <person name="Cabau C."/>
            <person name="Louis A."/>
            <person name="Berthelot C."/>
            <person name="Parey E."/>
            <person name="Roest Crollius H."/>
            <person name="Montfort J."/>
            <person name="Robinson-Rechavi M."/>
            <person name="Bucao C."/>
            <person name="Bouchez O."/>
            <person name="Gislard M."/>
            <person name="Lluch J."/>
            <person name="Milhes M."/>
            <person name="Lampietro C."/>
            <person name="Lopez Roques C."/>
            <person name="Donnadieu C."/>
            <person name="Braasch I."/>
            <person name="Desvignes T."/>
            <person name="Postlethwait J."/>
            <person name="Bobe J."/>
            <person name="Wedekind C."/>
            <person name="Guiguen Y."/>
        </authorList>
    </citation>
    <scope>NUCLEOTIDE SEQUENCE [LARGE SCALE GENOMIC DNA]</scope>
    <source>
        <strain evidence="2">Cs_M1</strain>
        <tissue evidence="2">Blood</tissue>
    </source>
</reference>
<name>A0AAN8R137_9TELE</name>
<protein>
    <submittedName>
        <fullName evidence="2">Uncharacterized protein</fullName>
    </submittedName>
</protein>
<feature type="region of interest" description="Disordered" evidence="1">
    <location>
        <begin position="1"/>
        <end position="44"/>
    </location>
</feature>